<organism evidence="2">
    <name type="scientific">Mimiviridae sp. ChoanoV1</name>
    <dbReference type="NCBI Taxonomy" id="2596887"/>
    <lineage>
        <taxon>Viruses</taxon>
        <taxon>Varidnaviria</taxon>
        <taxon>Bamfordvirae</taxon>
        <taxon>Nucleocytoviricota</taxon>
        <taxon>Megaviricetes</taxon>
        <taxon>Imitervirales</taxon>
        <taxon>Schizomimiviridae</taxon>
    </lineage>
</organism>
<gene>
    <name evidence="2" type="ORF">3_19</name>
</gene>
<evidence type="ECO:0000256" key="1">
    <source>
        <dbReference type="SAM" id="Phobius"/>
    </source>
</evidence>
<evidence type="ECO:0000313" key="2">
    <source>
        <dbReference type="EMBL" id="QDY52040.1"/>
    </source>
</evidence>
<keyword evidence="1" id="KW-0472">Membrane</keyword>
<proteinExistence type="predicted"/>
<name>A0A5B8HXT5_9VIRU</name>
<keyword evidence="1" id="KW-0812">Transmembrane</keyword>
<protein>
    <submittedName>
        <fullName evidence="2">Uncharacterized protein</fullName>
    </submittedName>
</protein>
<reference evidence="2" key="1">
    <citation type="submission" date="2018-11" db="EMBL/GenBank/DDBJ databases">
        <title>A distinct lineage of giant viruses engineers rhodopsin photosystems in predatory marine eukaryotes.</title>
        <authorList>
            <person name="Needham D.M."/>
            <person name="Yoshizawa S."/>
            <person name="Hosaka T."/>
            <person name="Poirier C."/>
            <person name="Choi C.-J."/>
            <person name="Hehenberger E."/>
            <person name="Irwin N.A.T."/>
            <person name="Wilken S."/>
            <person name="Yung C.-M."/>
            <person name="Bachy C."/>
            <person name="Kurihara R."/>
            <person name="Nakajima Y."/>
            <person name="Kojima K."/>
            <person name="Kimura-Someya T."/>
            <person name="Leonard G."/>
            <person name="Malmstrom R.R."/>
            <person name="Mende D."/>
            <person name="Olson D.K."/>
            <person name="Sudo Y."/>
            <person name="Sudek S."/>
            <person name="Richards T.A."/>
            <person name="DeLong E.F."/>
            <person name="Keeling P.J."/>
            <person name="Santoro A.E."/>
            <person name="Shirouzu M."/>
            <person name="Iwasaki W."/>
            <person name="Worden A.Z."/>
        </authorList>
    </citation>
    <scope>NUCLEOTIDE SEQUENCE</scope>
</reference>
<accession>A0A5B8HXT5</accession>
<feature type="transmembrane region" description="Helical" evidence="1">
    <location>
        <begin position="13"/>
        <end position="32"/>
    </location>
</feature>
<sequence>MIKISDLKENAELIIVIFFVCLSMGGYYFYIYREYSKTKNTFEQKRHTGICPDYWSITEDSNPDSEKPLIKCRNDKKIGRCNYTEPQDFSSELYKDDNAKCKWSKYCNAPWEGIDNLCSDLTKQQL</sequence>
<dbReference type="EMBL" id="MK250087">
    <property type="protein sequence ID" value="QDY52040.1"/>
    <property type="molecule type" value="Genomic_DNA"/>
</dbReference>
<keyword evidence="1" id="KW-1133">Transmembrane helix</keyword>